<dbReference type="EMBL" id="RDQH01000343">
    <property type="protein sequence ID" value="RXH69523.1"/>
    <property type="molecule type" value="Genomic_DNA"/>
</dbReference>
<proteinExistence type="predicted"/>
<feature type="compositionally biased region" description="Polar residues" evidence="1">
    <location>
        <begin position="7"/>
        <end position="17"/>
    </location>
</feature>
<feature type="region of interest" description="Disordered" evidence="1">
    <location>
        <begin position="1"/>
        <end position="45"/>
    </location>
</feature>
<gene>
    <name evidence="2" type="ORF">DVH24_037307</name>
</gene>
<sequence length="89" mass="9401">MKRNITRMYTKSNSTLGGCSGDMRKERALGPVDRPPALGSPSQGACPSLASGGALAYKFTGHRARAPGNAGDRWEATWLPTVRSIPTAL</sequence>
<organism evidence="2 3">
    <name type="scientific">Malus domestica</name>
    <name type="common">Apple</name>
    <name type="synonym">Pyrus malus</name>
    <dbReference type="NCBI Taxonomy" id="3750"/>
    <lineage>
        <taxon>Eukaryota</taxon>
        <taxon>Viridiplantae</taxon>
        <taxon>Streptophyta</taxon>
        <taxon>Embryophyta</taxon>
        <taxon>Tracheophyta</taxon>
        <taxon>Spermatophyta</taxon>
        <taxon>Magnoliopsida</taxon>
        <taxon>eudicotyledons</taxon>
        <taxon>Gunneridae</taxon>
        <taxon>Pentapetalae</taxon>
        <taxon>rosids</taxon>
        <taxon>fabids</taxon>
        <taxon>Rosales</taxon>
        <taxon>Rosaceae</taxon>
        <taxon>Amygdaloideae</taxon>
        <taxon>Maleae</taxon>
        <taxon>Malus</taxon>
    </lineage>
</organism>
<dbReference type="AlphaFoldDB" id="A0A498HKR6"/>
<dbReference type="Proteomes" id="UP000290289">
    <property type="component" value="Chromosome 17"/>
</dbReference>
<name>A0A498HKR6_MALDO</name>
<comment type="caution">
    <text evidence="2">The sequence shown here is derived from an EMBL/GenBank/DDBJ whole genome shotgun (WGS) entry which is preliminary data.</text>
</comment>
<reference evidence="2 3" key="1">
    <citation type="submission" date="2018-10" db="EMBL/GenBank/DDBJ databases">
        <title>A high-quality apple genome assembly.</title>
        <authorList>
            <person name="Hu J."/>
        </authorList>
    </citation>
    <scope>NUCLEOTIDE SEQUENCE [LARGE SCALE GENOMIC DNA]</scope>
    <source>
        <strain evidence="3">cv. HFTH1</strain>
        <tissue evidence="2">Young leaf</tissue>
    </source>
</reference>
<evidence type="ECO:0000313" key="3">
    <source>
        <dbReference type="Proteomes" id="UP000290289"/>
    </source>
</evidence>
<protein>
    <submittedName>
        <fullName evidence="2">Uncharacterized protein</fullName>
    </submittedName>
</protein>
<accession>A0A498HKR6</accession>
<evidence type="ECO:0000313" key="2">
    <source>
        <dbReference type="EMBL" id="RXH69523.1"/>
    </source>
</evidence>
<evidence type="ECO:0000256" key="1">
    <source>
        <dbReference type="SAM" id="MobiDB-lite"/>
    </source>
</evidence>
<keyword evidence="3" id="KW-1185">Reference proteome</keyword>